<keyword evidence="2 3" id="KW-0539">Nucleus</keyword>
<dbReference type="CDD" id="cd00059">
    <property type="entry name" value="FH_FOX"/>
    <property type="match status" value="1"/>
</dbReference>
<evidence type="ECO:0000256" key="3">
    <source>
        <dbReference type="PROSITE-ProRule" id="PRU00089"/>
    </source>
</evidence>
<dbReference type="InterPro" id="IPR030456">
    <property type="entry name" value="TF_fork_head_CS_2"/>
</dbReference>
<dbReference type="SMART" id="SM00339">
    <property type="entry name" value="FH"/>
    <property type="match status" value="1"/>
</dbReference>
<evidence type="ECO:0000259" key="4">
    <source>
        <dbReference type="PROSITE" id="PS50039"/>
    </source>
</evidence>
<evidence type="ECO:0000313" key="6">
    <source>
        <dbReference type="Proteomes" id="UP000282876"/>
    </source>
</evidence>
<dbReference type="STRING" id="291195.A0A437APN7"/>
<evidence type="ECO:0000313" key="5">
    <source>
        <dbReference type="EMBL" id="RVD93112.1"/>
    </source>
</evidence>
<comment type="subcellular location">
    <subcellularLocation>
        <location evidence="3">Nucleus</location>
    </subcellularLocation>
</comment>
<reference evidence="5 6" key="1">
    <citation type="submission" date="2018-10" db="EMBL/GenBank/DDBJ databases">
        <title>Draft genome sequence of the microsporidian Tubulinosema ratisbonensis.</title>
        <authorList>
            <person name="Polonais V."/>
            <person name="Peyretaillade E."/>
            <person name="Niehus S."/>
            <person name="Wawrzyniak I."/>
            <person name="Franchet A."/>
            <person name="Gaspin C."/>
            <person name="Reichstadt M."/>
            <person name="Belser C."/>
            <person name="Labadie K."/>
            <person name="Delbac F."/>
            <person name="Ferrandon D."/>
        </authorList>
    </citation>
    <scope>NUCLEOTIDE SEQUENCE [LARGE SCALE GENOMIC DNA]</scope>
    <source>
        <strain evidence="5 6">Franzen</strain>
    </source>
</reference>
<dbReference type="Proteomes" id="UP000282876">
    <property type="component" value="Unassembled WGS sequence"/>
</dbReference>
<dbReference type="PROSITE" id="PS50039">
    <property type="entry name" value="FORK_HEAD_3"/>
    <property type="match status" value="1"/>
</dbReference>
<organism evidence="5 6">
    <name type="scientific">Tubulinosema ratisbonensis</name>
    <dbReference type="NCBI Taxonomy" id="291195"/>
    <lineage>
        <taxon>Eukaryota</taxon>
        <taxon>Fungi</taxon>
        <taxon>Fungi incertae sedis</taxon>
        <taxon>Microsporidia</taxon>
        <taxon>Tubulinosematoidea</taxon>
        <taxon>Tubulinosematidae</taxon>
        <taxon>Tubulinosema</taxon>
    </lineage>
</organism>
<comment type="caution">
    <text evidence="5">The sequence shown here is derived from an EMBL/GenBank/DDBJ whole genome shotgun (WGS) entry which is preliminary data.</text>
</comment>
<dbReference type="OrthoDB" id="5954824at2759"/>
<name>A0A437APN7_9MICR</name>
<keyword evidence="6" id="KW-1185">Reference proteome</keyword>
<dbReference type="Gene3D" id="1.10.10.10">
    <property type="entry name" value="Winged helix-like DNA-binding domain superfamily/Winged helix DNA-binding domain"/>
    <property type="match status" value="1"/>
</dbReference>
<dbReference type="FunFam" id="1.10.10.10:FF:000135">
    <property type="entry name" value="forkhead box protein G1"/>
    <property type="match status" value="1"/>
</dbReference>
<dbReference type="InterPro" id="IPR036388">
    <property type="entry name" value="WH-like_DNA-bd_sf"/>
</dbReference>
<dbReference type="GO" id="GO:0000978">
    <property type="term" value="F:RNA polymerase II cis-regulatory region sequence-specific DNA binding"/>
    <property type="evidence" value="ECO:0007669"/>
    <property type="project" value="TreeGrafter"/>
</dbReference>
<evidence type="ECO:0000256" key="2">
    <source>
        <dbReference type="ARBA" id="ARBA00023242"/>
    </source>
</evidence>
<dbReference type="PANTHER" id="PTHR11829:SF343">
    <property type="entry name" value="FORK-HEAD DOMAIN-CONTAINING PROTEIN"/>
    <property type="match status" value="1"/>
</dbReference>
<keyword evidence="1 3" id="KW-0238">DNA-binding</keyword>
<sequence>MENKFTYLCSKPFMKKFYINTLEKEIAKDGKRLSDLERELIGPNELKKVFRWYELEDEIIEVKIEKTEVVLEDKPNISYAEMIIKAISESEEGKLTLSQIYQWIKSNYKYFSKNDQVWQNSVRHNLSLNKAFKKIPKSPNTSGKGGYWTIDPNYLPNKIIKDKKVKISYRNDISYNNNDYNILSVYKPNFFE</sequence>
<dbReference type="VEuPathDB" id="MicrosporidiaDB:TUBRATIS_003620"/>
<protein>
    <submittedName>
        <fullName evidence="5">Transcription factor</fullName>
    </submittedName>
</protein>
<accession>A0A437APN7</accession>
<feature type="DNA-binding region" description="Fork-head" evidence="3">
    <location>
        <begin position="74"/>
        <end position="164"/>
    </location>
</feature>
<feature type="domain" description="Fork-head" evidence="4">
    <location>
        <begin position="74"/>
        <end position="164"/>
    </location>
</feature>
<dbReference type="SUPFAM" id="SSF46785">
    <property type="entry name" value="Winged helix' DNA-binding domain"/>
    <property type="match status" value="1"/>
</dbReference>
<dbReference type="GO" id="GO:0000981">
    <property type="term" value="F:DNA-binding transcription factor activity, RNA polymerase II-specific"/>
    <property type="evidence" value="ECO:0007669"/>
    <property type="project" value="TreeGrafter"/>
</dbReference>
<evidence type="ECO:0000256" key="1">
    <source>
        <dbReference type="ARBA" id="ARBA00023125"/>
    </source>
</evidence>
<dbReference type="EMBL" id="RCSS01000085">
    <property type="protein sequence ID" value="RVD93112.1"/>
    <property type="molecule type" value="Genomic_DNA"/>
</dbReference>
<dbReference type="Pfam" id="PF00250">
    <property type="entry name" value="Forkhead"/>
    <property type="match status" value="1"/>
</dbReference>
<dbReference type="PROSITE" id="PS00658">
    <property type="entry name" value="FORK_HEAD_2"/>
    <property type="match status" value="1"/>
</dbReference>
<proteinExistence type="predicted"/>
<dbReference type="InterPro" id="IPR050211">
    <property type="entry name" value="FOX_domain-containing"/>
</dbReference>
<dbReference type="AlphaFoldDB" id="A0A437APN7"/>
<dbReference type="PANTHER" id="PTHR11829">
    <property type="entry name" value="FORKHEAD BOX PROTEIN"/>
    <property type="match status" value="1"/>
</dbReference>
<dbReference type="InterPro" id="IPR001766">
    <property type="entry name" value="Fork_head_dom"/>
</dbReference>
<dbReference type="InterPro" id="IPR036390">
    <property type="entry name" value="WH_DNA-bd_sf"/>
</dbReference>
<dbReference type="PRINTS" id="PR00053">
    <property type="entry name" value="FORKHEAD"/>
</dbReference>
<dbReference type="GO" id="GO:0005634">
    <property type="term" value="C:nucleus"/>
    <property type="evidence" value="ECO:0007669"/>
    <property type="project" value="UniProtKB-SubCell"/>
</dbReference>
<gene>
    <name evidence="5" type="ORF">TUBRATIS_003620</name>
</gene>